<dbReference type="PANTHER" id="PTHR39596:SF4">
    <property type="entry name" value="HET DOMAIN PROTEIN (AFU_ORTHOLOGUE AFUA_3G03140)-RELATED"/>
    <property type="match status" value="1"/>
</dbReference>
<dbReference type="Proteomes" id="UP001430584">
    <property type="component" value="Unassembled WGS sequence"/>
</dbReference>
<organism evidence="2 3">
    <name type="scientific">Diplodia seriata</name>
    <dbReference type="NCBI Taxonomy" id="420778"/>
    <lineage>
        <taxon>Eukaryota</taxon>
        <taxon>Fungi</taxon>
        <taxon>Dikarya</taxon>
        <taxon>Ascomycota</taxon>
        <taxon>Pezizomycotina</taxon>
        <taxon>Dothideomycetes</taxon>
        <taxon>Dothideomycetes incertae sedis</taxon>
        <taxon>Botryosphaeriales</taxon>
        <taxon>Botryosphaeriaceae</taxon>
        <taxon>Diplodia</taxon>
    </lineage>
</organism>
<evidence type="ECO:0000313" key="3">
    <source>
        <dbReference type="Proteomes" id="UP001430584"/>
    </source>
</evidence>
<accession>A0ABR3BYN0</accession>
<proteinExistence type="predicted"/>
<evidence type="ECO:0008006" key="4">
    <source>
        <dbReference type="Google" id="ProtNLM"/>
    </source>
</evidence>
<gene>
    <name evidence="2" type="ORF">SLS55_010396</name>
</gene>
<evidence type="ECO:0000256" key="1">
    <source>
        <dbReference type="SAM" id="MobiDB-lite"/>
    </source>
</evidence>
<comment type="caution">
    <text evidence="2">The sequence shown here is derived from an EMBL/GenBank/DDBJ whole genome shotgun (WGS) entry which is preliminary data.</text>
</comment>
<reference evidence="2 3" key="1">
    <citation type="submission" date="2024-02" db="EMBL/GenBank/DDBJ databases">
        <title>De novo assembly and annotation of 12 fungi associated with fruit tree decline syndrome in Ontario, Canada.</title>
        <authorList>
            <person name="Sulman M."/>
            <person name="Ellouze W."/>
            <person name="Ilyukhin E."/>
        </authorList>
    </citation>
    <scope>NUCLEOTIDE SEQUENCE [LARGE SCALE GENOMIC DNA]</scope>
    <source>
        <strain evidence="2 3">FDS-637</strain>
    </source>
</reference>
<sequence length="706" mass="78266">MDHYIHSAVLDTSSIRLQASPWEELKVAQTIDSCTTRLALTTKIVGMNNPAAASTIKGWLDMLAELLDLSQQSHDKIDVRHRHTFHVLGTFLWCSWQRSAMVFFTYVLENQLRGYERAWNELLALRGPSLLSHQSAQTSLNGRSNPKSGYMCSWAFELLRSSHASIGLDFRTFHSRFEAAHGRNEPRCTLSSSTCDGSSPESCGRFTCKTLVRGDQSVHDETCTGSCEKVLWDRDSYLSVRGGRAILLERNPKKIRYCKVSESTLAISHVWSHGQGGRPSTGINSCIHHRYVELAEANSCTSYWMDTICIPEEHELRREAIMNINKTFSLSKIVLVCDRDMMSMPAPHSCQRPLFQEECLIATLLVCDWNVRAWTMLEAIRGSHNLHILCKNNALISVKALIQNVLRAGSLDLATLSLATQHLLATAAPPPGSTRRHTSRKSIEDASNLLSHRYATRPGDDIVIWSLLCSTSDVFDDPVALWKSTVHIHVNTAYLMSSAPRIKHVRGFSWAPASPNVRANITHQQQQQQQQQSPTSDAARGEGNAVFFSHDGGGSSTALVTATGLRGDWRVHEVREEDEPLYQGHPQTVSTQLTASPSSSSGVTSTVVAAGGRSGINRCWAAAMDLLRRHGRAMLIQPCSGSTTEERYEAAEERGRGGGPLCAVCFADEGEDGDGEGDVGWEWAGVWEWERDIPLPRMESKFVVLV</sequence>
<dbReference type="RefSeq" id="XP_066628061.1">
    <property type="nucleotide sequence ID" value="XM_066781778.1"/>
</dbReference>
<evidence type="ECO:0000313" key="2">
    <source>
        <dbReference type="EMBL" id="KAL0253417.1"/>
    </source>
</evidence>
<dbReference type="PANTHER" id="PTHR39596">
    <property type="match status" value="1"/>
</dbReference>
<dbReference type="EMBL" id="JAJVCZ030000012">
    <property type="protein sequence ID" value="KAL0253417.1"/>
    <property type="molecule type" value="Genomic_DNA"/>
</dbReference>
<dbReference type="GeneID" id="92014481"/>
<keyword evidence="3" id="KW-1185">Reference proteome</keyword>
<name>A0ABR3BYN0_9PEZI</name>
<protein>
    <recommendedName>
        <fullName evidence="4">Heterokaryon incompatibility domain-containing protein</fullName>
    </recommendedName>
</protein>
<feature type="region of interest" description="Disordered" evidence="1">
    <location>
        <begin position="520"/>
        <end position="548"/>
    </location>
</feature>